<dbReference type="Proteomes" id="UP000094455">
    <property type="component" value="Unassembled WGS sequence"/>
</dbReference>
<dbReference type="OrthoDB" id="6409228at2759"/>
<sequence length="354" mass="39143">MNTAVVTTIETHTCGEPFRIVTSGLPKRIPGATLLDKRNYIEQHYDHLRKTLMREPRGHYDMFGGILLDPVDTAADADAAILFMNPDGYTDQCGHGMISVVTTLIQHGWIGRDKYRVKPDLMRVMLETAVGVIETEACWNGRKVEFVRFRNTAAFILYRDIPVDTSVGPLKGDIVFNGAFNFFAEVDESVLAIRPENATTIVNLGFEIKRKIKEMPGLSIVSKDFPQIQGLHGVDLINVYHKEDRSDICEPNQRSCLVLGVKQLDRSPCGSGTAGRTAQLCLRGAIDTRDTYVNKSLIGSLLRARVVESGIKAHAGEHDACIVEIEGQANVLGTTSWTVDFEDQIGLEGFVIAH</sequence>
<dbReference type="GeneID" id="30180220"/>
<dbReference type="EMBL" id="KV454001">
    <property type="protein sequence ID" value="ODQ48386.1"/>
    <property type="molecule type" value="Genomic_DNA"/>
</dbReference>
<keyword evidence="5" id="KW-1185">Reference proteome</keyword>
<protein>
    <recommendedName>
        <fullName evidence="3">trans-L-3-hydroxyproline dehydratase</fullName>
        <ecNumber evidence="3">4.2.1.77</ecNumber>
    </recommendedName>
</protein>
<comment type="similarity">
    <text evidence="2">Belongs to the proline racemase family.</text>
</comment>
<dbReference type="PANTHER" id="PTHR33442:SF1">
    <property type="entry name" value="TRANS-3-HYDROXY-L-PROLINE DEHYDRATASE"/>
    <property type="match status" value="1"/>
</dbReference>
<evidence type="ECO:0000313" key="4">
    <source>
        <dbReference type="EMBL" id="ODQ48386.1"/>
    </source>
</evidence>
<dbReference type="PIRSF" id="PIRSF029792">
    <property type="entry name" value="Pro_racemase"/>
    <property type="match status" value="1"/>
</dbReference>
<dbReference type="PANTHER" id="PTHR33442">
    <property type="entry name" value="TRANS-3-HYDROXY-L-PROLINE DEHYDRATASE"/>
    <property type="match status" value="1"/>
</dbReference>
<organism evidence="4 5">
    <name type="scientific">Pichia membranifaciens NRRL Y-2026</name>
    <dbReference type="NCBI Taxonomy" id="763406"/>
    <lineage>
        <taxon>Eukaryota</taxon>
        <taxon>Fungi</taxon>
        <taxon>Dikarya</taxon>
        <taxon>Ascomycota</taxon>
        <taxon>Saccharomycotina</taxon>
        <taxon>Pichiomycetes</taxon>
        <taxon>Pichiales</taxon>
        <taxon>Pichiaceae</taxon>
        <taxon>Pichia</taxon>
    </lineage>
</organism>
<gene>
    <name evidence="4" type="ORF">PICMEDRAFT_70028</name>
</gene>
<dbReference type="RefSeq" id="XP_019019499.1">
    <property type="nucleotide sequence ID" value="XM_019163533.1"/>
</dbReference>
<comment type="catalytic activity">
    <reaction evidence="1">
        <text>trans-3-hydroxy-L-proline = 1-pyrroline-2-carboxylate + H2O</text>
        <dbReference type="Rhea" id="RHEA:10320"/>
        <dbReference type="ChEBI" id="CHEBI:15377"/>
        <dbReference type="ChEBI" id="CHEBI:39785"/>
        <dbReference type="ChEBI" id="CHEBI:57938"/>
        <dbReference type="EC" id="4.2.1.77"/>
    </reaction>
</comment>
<dbReference type="InterPro" id="IPR008794">
    <property type="entry name" value="Pro_racemase_fam"/>
</dbReference>
<evidence type="ECO:0000256" key="2">
    <source>
        <dbReference type="ARBA" id="ARBA00007529"/>
    </source>
</evidence>
<proteinExistence type="inferred from homology"/>
<dbReference type="EC" id="4.2.1.77" evidence="3"/>
<dbReference type="SUPFAM" id="SSF54506">
    <property type="entry name" value="Diaminopimelate epimerase-like"/>
    <property type="match status" value="1"/>
</dbReference>
<name>A0A1E3NQQ9_9ASCO</name>
<evidence type="ECO:0000256" key="3">
    <source>
        <dbReference type="ARBA" id="ARBA00013105"/>
    </source>
</evidence>
<accession>A0A1E3NQQ9</accession>
<dbReference type="SFLD" id="SFLDS00028">
    <property type="entry name" value="Proline_Racemase"/>
    <property type="match status" value="1"/>
</dbReference>
<reference evidence="4 5" key="1">
    <citation type="journal article" date="2016" name="Proc. Natl. Acad. Sci. U.S.A.">
        <title>Comparative genomics of biotechnologically important yeasts.</title>
        <authorList>
            <person name="Riley R."/>
            <person name="Haridas S."/>
            <person name="Wolfe K.H."/>
            <person name="Lopes M.R."/>
            <person name="Hittinger C.T."/>
            <person name="Goeker M."/>
            <person name="Salamov A.A."/>
            <person name="Wisecaver J.H."/>
            <person name="Long T.M."/>
            <person name="Calvey C.H."/>
            <person name="Aerts A.L."/>
            <person name="Barry K.W."/>
            <person name="Choi C."/>
            <person name="Clum A."/>
            <person name="Coughlan A.Y."/>
            <person name="Deshpande S."/>
            <person name="Douglass A.P."/>
            <person name="Hanson S.J."/>
            <person name="Klenk H.-P."/>
            <person name="LaButti K.M."/>
            <person name="Lapidus A."/>
            <person name="Lindquist E.A."/>
            <person name="Lipzen A.M."/>
            <person name="Meier-Kolthoff J.P."/>
            <person name="Ohm R.A."/>
            <person name="Otillar R.P."/>
            <person name="Pangilinan J.L."/>
            <person name="Peng Y."/>
            <person name="Rokas A."/>
            <person name="Rosa C.A."/>
            <person name="Scheuner C."/>
            <person name="Sibirny A.A."/>
            <person name="Slot J.C."/>
            <person name="Stielow J.B."/>
            <person name="Sun H."/>
            <person name="Kurtzman C.P."/>
            <person name="Blackwell M."/>
            <person name="Grigoriev I.V."/>
            <person name="Jeffries T.W."/>
        </authorList>
    </citation>
    <scope>NUCLEOTIDE SEQUENCE [LARGE SCALE GENOMIC DNA]</scope>
    <source>
        <strain evidence="4 5">NRRL Y-2026</strain>
    </source>
</reference>
<dbReference type="Pfam" id="PF05544">
    <property type="entry name" value="Pro_racemase"/>
    <property type="match status" value="1"/>
</dbReference>
<dbReference type="STRING" id="763406.A0A1E3NQQ9"/>
<dbReference type="FunFam" id="3.10.310.10:FF:000003">
    <property type="entry name" value="Proline racemase"/>
    <property type="match status" value="1"/>
</dbReference>
<dbReference type="Gene3D" id="3.10.310.10">
    <property type="entry name" value="Diaminopimelate Epimerase, Chain A, domain 1"/>
    <property type="match status" value="2"/>
</dbReference>
<evidence type="ECO:0000313" key="5">
    <source>
        <dbReference type="Proteomes" id="UP000094455"/>
    </source>
</evidence>
<dbReference type="GO" id="GO:0050346">
    <property type="term" value="F:trans-L-3-hydroxyproline dehydratase activity"/>
    <property type="evidence" value="ECO:0007669"/>
    <property type="project" value="UniProtKB-EC"/>
</dbReference>
<dbReference type="AlphaFoldDB" id="A0A1E3NQQ9"/>
<evidence type="ECO:0000256" key="1">
    <source>
        <dbReference type="ARBA" id="ARBA00001148"/>
    </source>
</evidence>